<reference evidence="3 4" key="1">
    <citation type="submission" date="2022-01" db="EMBL/GenBank/DDBJ databases">
        <authorList>
            <person name="Huang Y."/>
        </authorList>
    </citation>
    <scope>NUCLEOTIDE SEQUENCE [LARGE SCALE GENOMIC DNA]</scope>
    <source>
        <strain evidence="3 4">HY366</strain>
    </source>
</reference>
<dbReference type="RefSeq" id="WP_236996400.1">
    <property type="nucleotide sequence ID" value="NZ_JAKKOR010000001.1"/>
</dbReference>
<dbReference type="Pfam" id="PF02470">
    <property type="entry name" value="MlaD"/>
    <property type="match status" value="1"/>
</dbReference>
<dbReference type="PANTHER" id="PTHR33371:SF19">
    <property type="entry name" value="MCE-FAMILY PROTEIN MCE4A"/>
    <property type="match status" value="1"/>
</dbReference>
<dbReference type="NCBIfam" id="TIGR00996">
    <property type="entry name" value="Mtu_fam_mce"/>
    <property type="match status" value="1"/>
</dbReference>
<evidence type="ECO:0000259" key="2">
    <source>
        <dbReference type="Pfam" id="PF11887"/>
    </source>
</evidence>
<evidence type="ECO:0000313" key="3">
    <source>
        <dbReference type="EMBL" id="MCF8587178.1"/>
    </source>
</evidence>
<dbReference type="InterPro" id="IPR003399">
    <property type="entry name" value="Mce/MlaD"/>
</dbReference>
<sequence length="387" mass="39607">MSENLIYRLWAVVAVAALAVGGWAVVGAFRGDFEDSVTVHVMAERAGLALEPGAMVKRHGVRIGEVETVEVTDGGAEITVAIEPDAAAHIPSNTAVQIRSSTVFGGKSVDVVDPAVPAADGVADGARISADSVSVEINTVFESLTGMLGAVEPDKLNEILGTLAQALHGQGASLGIGLDDLDTVLGTLNARIPEIGDIARSGAATATIYAAAADDLLAALKNLTTTAKTVIDKTPQFDDLLAGVLGLANRGDAVLEPNSDKLVKAIVLFEPTAALLDEYSPVLTCFIKGVDVARTEAEKVSGGNGSTMLLNSTILMGTQPYSYPKNLPKVAATGGPRCGPLPKVDLSQVPTPYVVADTGANPFADSTGGPAVVPQSILEFMLGGSGR</sequence>
<feature type="domain" description="Mce/MlaD" evidence="1">
    <location>
        <begin position="36"/>
        <end position="112"/>
    </location>
</feature>
<dbReference type="Proteomes" id="UP001200110">
    <property type="component" value="Unassembled WGS sequence"/>
</dbReference>
<proteinExistence type="predicted"/>
<gene>
    <name evidence="3" type="ORF">L5G33_01695</name>
</gene>
<evidence type="ECO:0000259" key="1">
    <source>
        <dbReference type="Pfam" id="PF02470"/>
    </source>
</evidence>
<comment type="caution">
    <text evidence="3">The sequence shown here is derived from an EMBL/GenBank/DDBJ whole genome shotgun (WGS) entry which is preliminary data.</text>
</comment>
<organism evidence="3 4">
    <name type="scientific">Gordonia liuliyuniae</name>
    <dbReference type="NCBI Taxonomy" id="2911517"/>
    <lineage>
        <taxon>Bacteria</taxon>
        <taxon>Bacillati</taxon>
        <taxon>Actinomycetota</taxon>
        <taxon>Actinomycetes</taxon>
        <taxon>Mycobacteriales</taxon>
        <taxon>Gordoniaceae</taxon>
        <taxon>Gordonia</taxon>
    </lineage>
</organism>
<dbReference type="InterPro" id="IPR005693">
    <property type="entry name" value="Mce"/>
</dbReference>
<feature type="domain" description="Mammalian cell entry C-terminal" evidence="2">
    <location>
        <begin position="122"/>
        <end position="336"/>
    </location>
</feature>
<dbReference type="EMBL" id="JAKKOR010000001">
    <property type="protein sequence ID" value="MCF8587178.1"/>
    <property type="molecule type" value="Genomic_DNA"/>
</dbReference>
<accession>A0ABS9INN5</accession>
<dbReference type="InterPro" id="IPR024516">
    <property type="entry name" value="Mce_C"/>
</dbReference>
<evidence type="ECO:0000313" key="4">
    <source>
        <dbReference type="Proteomes" id="UP001200110"/>
    </source>
</evidence>
<dbReference type="InterPro" id="IPR052336">
    <property type="entry name" value="MlaD_Phospholipid_Transporter"/>
</dbReference>
<dbReference type="PANTHER" id="PTHR33371">
    <property type="entry name" value="INTERMEMBRANE PHOSPHOLIPID TRANSPORT SYSTEM BINDING PROTEIN MLAD-RELATED"/>
    <property type="match status" value="1"/>
</dbReference>
<keyword evidence="4" id="KW-1185">Reference proteome</keyword>
<name>A0ABS9INN5_9ACTN</name>
<protein>
    <submittedName>
        <fullName evidence="3">MCE family protein</fullName>
    </submittedName>
</protein>
<dbReference type="Pfam" id="PF11887">
    <property type="entry name" value="Mce4_CUP1"/>
    <property type="match status" value="1"/>
</dbReference>